<proteinExistence type="predicted"/>
<gene>
    <name evidence="7" type="ORF">J2S49_000227</name>
</gene>
<feature type="domain" description="RCK C-terminal" evidence="6">
    <location>
        <begin position="134"/>
        <end position="215"/>
    </location>
</feature>
<keyword evidence="2" id="KW-0406">Ion transport</keyword>
<evidence type="ECO:0000313" key="7">
    <source>
        <dbReference type="EMBL" id="MDP9800151.1"/>
    </source>
</evidence>
<dbReference type="InterPro" id="IPR036291">
    <property type="entry name" value="NAD(P)-bd_dom_sf"/>
</dbReference>
<accession>A0ABT9NAA8</accession>
<organism evidence="7 8">
    <name type="scientific">Arcanobacterium wilhelmae</name>
    <dbReference type="NCBI Taxonomy" id="1803177"/>
    <lineage>
        <taxon>Bacteria</taxon>
        <taxon>Bacillati</taxon>
        <taxon>Actinomycetota</taxon>
        <taxon>Actinomycetes</taxon>
        <taxon>Actinomycetales</taxon>
        <taxon>Actinomycetaceae</taxon>
        <taxon>Arcanobacterium</taxon>
    </lineage>
</organism>
<evidence type="ECO:0000256" key="3">
    <source>
        <dbReference type="ARBA" id="ARBA00022958"/>
    </source>
</evidence>
<keyword evidence="8" id="KW-1185">Reference proteome</keyword>
<keyword evidence="2" id="KW-0813">Transport</keyword>
<dbReference type="Gene3D" id="3.30.70.1450">
    <property type="entry name" value="Regulator of K+ conductance, C-terminal domain"/>
    <property type="match status" value="1"/>
</dbReference>
<feature type="domain" description="RCK N-terminal" evidence="5">
    <location>
        <begin position="1"/>
        <end position="118"/>
    </location>
</feature>
<sequence>MHFVVMGCGRVGSTLAVDLVNRGHSVAIIDRDPAAFRRLPEDFPGQQVTGHGFDRDILIQAGIEEAHAFAAAASGDNSNIIAARVVRDTFGVSNVVTRIYDPQRATIYQRLGIDSVAPVTWTADSMLRALIPLGPHEDYSDSAAGISLIEVDVDDAWFGTSVTDVETATSARVAYIVRANKGLLPQPSTVLQDDDRLHMMVPTSRATAVQRILNHPPTEDML</sequence>
<keyword evidence="3" id="KW-0630">Potassium</keyword>
<dbReference type="RefSeq" id="WP_278057549.1">
    <property type="nucleotide sequence ID" value="NZ_CP121247.1"/>
</dbReference>
<dbReference type="PROSITE" id="PS51201">
    <property type="entry name" value="RCK_N"/>
    <property type="match status" value="1"/>
</dbReference>
<dbReference type="PROSITE" id="PS51202">
    <property type="entry name" value="RCK_C"/>
    <property type="match status" value="1"/>
</dbReference>
<evidence type="ECO:0000259" key="6">
    <source>
        <dbReference type="PROSITE" id="PS51202"/>
    </source>
</evidence>
<dbReference type="PANTHER" id="PTHR43833">
    <property type="entry name" value="POTASSIUM CHANNEL PROTEIN 2-RELATED-RELATED"/>
    <property type="match status" value="1"/>
</dbReference>
<reference evidence="7 8" key="1">
    <citation type="submission" date="2023-07" db="EMBL/GenBank/DDBJ databases">
        <title>Sequencing the genomes of 1000 actinobacteria strains.</title>
        <authorList>
            <person name="Klenk H.-P."/>
        </authorList>
    </citation>
    <scope>NUCLEOTIDE SEQUENCE [LARGE SCALE GENOMIC DNA]</scope>
    <source>
        <strain evidence="7 8">DSM 102162</strain>
    </source>
</reference>
<dbReference type="Pfam" id="PF02080">
    <property type="entry name" value="TrkA_C"/>
    <property type="match status" value="1"/>
</dbReference>
<dbReference type="InterPro" id="IPR003148">
    <property type="entry name" value="RCK_N"/>
</dbReference>
<dbReference type="InterPro" id="IPR050721">
    <property type="entry name" value="Trk_Ktr_HKT_K-transport"/>
</dbReference>
<dbReference type="Pfam" id="PF02254">
    <property type="entry name" value="TrkA_N"/>
    <property type="match status" value="1"/>
</dbReference>
<keyword evidence="4" id="KW-0520">NAD</keyword>
<evidence type="ECO:0000256" key="4">
    <source>
        <dbReference type="ARBA" id="ARBA00023027"/>
    </source>
</evidence>
<dbReference type="InterPro" id="IPR036721">
    <property type="entry name" value="RCK_C_sf"/>
</dbReference>
<protein>
    <recommendedName>
        <fullName evidence="1">Trk system potassium uptake protein TrkA</fullName>
    </recommendedName>
</protein>
<dbReference type="SUPFAM" id="SSF116726">
    <property type="entry name" value="TrkA C-terminal domain-like"/>
    <property type="match status" value="1"/>
</dbReference>
<dbReference type="InterPro" id="IPR006037">
    <property type="entry name" value="RCK_C"/>
</dbReference>
<dbReference type="Proteomes" id="UP001235966">
    <property type="component" value="Unassembled WGS sequence"/>
</dbReference>
<evidence type="ECO:0000256" key="2">
    <source>
        <dbReference type="ARBA" id="ARBA00022538"/>
    </source>
</evidence>
<dbReference type="EMBL" id="JAUSQW010000001">
    <property type="protein sequence ID" value="MDP9800151.1"/>
    <property type="molecule type" value="Genomic_DNA"/>
</dbReference>
<comment type="caution">
    <text evidence="7">The sequence shown here is derived from an EMBL/GenBank/DDBJ whole genome shotgun (WGS) entry which is preliminary data.</text>
</comment>
<evidence type="ECO:0000256" key="1">
    <source>
        <dbReference type="ARBA" id="ARBA00017378"/>
    </source>
</evidence>
<evidence type="ECO:0000313" key="8">
    <source>
        <dbReference type="Proteomes" id="UP001235966"/>
    </source>
</evidence>
<keyword evidence="2" id="KW-0633">Potassium transport</keyword>
<dbReference type="PRINTS" id="PR00335">
    <property type="entry name" value="KUPTAKETRKA"/>
</dbReference>
<dbReference type="InterPro" id="IPR006036">
    <property type="entry name" value="K_uptake_TrkA"/>
</dbReference>
<dbReference type="PANTHER" id="PTHR43833:SF8">
    <property type="entry name" value="TRK SYSTEM POTASSIUM UPTAKE PROTEIN TRKA"/>
    <property type="match status" value="1"/>
</dbReference>
<evidence type="ECO:0000259" key="5">
    <source>
        <dbReference type="PROSITE" id="PS51201"/>
    </source>
</evidence>
<dbReference type="SUPFAM" id="SSF51735">
    <property type="entry name" value="NAD(P)-binding Rossmann-fold domains"/>
    <property type="match status" value="1"/>
</dbReference>
<name>A0ABT9NAA8_9ACTO</name>
<dbReference type="Gene3D" id="3.40.50.720">
    <property type="entry name" value="NAD(P)-binding Rossmann-like Domain"/>
    <property type="match status" value="1"/>
</dbReference>